<feature type="domain" description="Reverse transcriptase" evidence="1">
    <location>
        <begin position="76"/>
        <end position="221"/>
    </location>
</feature>
<dbReference type="SUPFAM" id="SSF56672">
    <property type="entry name" value="DNA/RNA polymerases"/>
    <property type="match status" value="1"/>
</dbReference>
<dbReference type="Pfam" id="PF00078">
    <property type="entry name" value="RVT_1"/>
    <property type="match status" value="1"/>
</dbReference>
<accession>A0A2I0WFT9</accession>
<dbReference type="AlphaFoldDB" id="A0A2I0WFT9"/>
<dbReference type="InterPro" id="IPR043502">
    <property type="entry name" value="DNA/RNA_pol_sf"/>
</dbReference>
<name>A0A2I0WFT9_9ASPA</name>
<dbReference type="Proteomes" id="UP000233837">
    <property type="component" value="Unassembled WGS sequence"/>
</dbReference>
<dbReference type="CDD" id="cd01650">
    <property type="entry name" value="RT_nLTR_like"/>
    <property type="match status" value="1"/>
</dbReference>
<dbReference type="InterPro" id="IPR026960">
    <property type="entry name" value="RVT-Znf"/>
</dbReference>
<keyword evidence="4" id="KW-1185">Reference proteome</keyword>
<dbReference type="EMBL" id="KZ502674">
    <property type="protein sequence ID" value="PKU74518.1"/>
    <property type="molecule type" value="Genomic_DNA"/>
</dbReference>
<feature type="domain" description="Reverse transcriptase zinc-binding" evidence="2">
    <location>
        <begin position="452"/>
        <end position="535"/>
    </location>
</feature>
<proteinExistence type="predicted"/>
<evidence type="ECO:0000259" key="2">
    <source>
        <dbReference type="Pfam" id="PF13966"/>
    </source>
</evidence>
<reference evidence="3 4" key="1">
    <citation type="journal article" date="2016" name="Sci. Rep.">
        <title>The Dendrobium catenatum Lindl. genome sequence provides insights into polysaccharide synthase, floral development and adaptive evolution.</title>
        <authorList>
            <person name="Zhang G.Q."/>
            <person name="Xu Q."/>
            <person name="Bian C."/>
            <person name="Tsai W.C."/>
            <person name="Yeh C.M."/>
            <person name="Liu K.W."/>
            <person name="Yoshida K."/>
            <person name="Zhang L.S."/>
            <person name="Chang S.B."/>
            <person name="Chen F."/>
            <person name="Shi Y."/>
            <person name="Su Y.Y."/>
            <person name="Zhang Y.Q."/>
            <person name="Chen L.J."/>
            <person name="Yin Y."/>
            <person name="Lin M."/>
            <person name="Huang H."/>
            <person name="Deng H."/>
            <person name="Wang Z.W."/>
            <person name="Zhu S.L."/>
            <person name="Zhao X."/>
            <person name="Deng C."/>
            <person name="Niu S.C."/>
            <person name="Huang J."/>
            <person name="Wang M."/>
            <person name="Liu G.H."/>
            <person name="Yang H.J."/>
            <person name="Xiao X.J."/>
            <person name="Hsiao Y.Y."/>
            <person name="Wu W.L."/>
            <person name="Chen Y.Y."/>
            <person name="Mitsuda N."/>
            <person name="Ohme-Takagi M."/>
            <person name="Luo Y.B."/>
            <person name="Van de Peer Y."/>
            <person name="Liu Z.J."/>
        </authorList>
    </citation>
    <scope>NUCLEOTIDE SEQUENCE [LARGE SCALE GENOMIC DNA]</scope>
    <source>
        <tissue evidence="3">The whole plant</tissue>
    </source>
</reference>
<sequence length="807" mass="91727">MCPLMEEVKDTLFDMNAESVAGPDGFTVKFFQHTWHFVCDDVYNAVVDFFNGSPIPKFFSSTSIVLIPKNIEVNNWNDFRPISLCSVFYKLISKIMVNRLSLLLPKLISPNQMGFVKGRAIVDNILLAQEFCQDLDIKTIGGNMILKLDIAKAYDNINWNFIYKMLHFFGFDCKFISLICTCIESPFFSIILNGNCHGFFKSSHGLRQGDPISPAIFILAVLASWESKFLSYGGRLVLIKSVLASILVYSFQVLFPTKSVCMRIDRILNKFFWRGSSNTSKIHWSTWSKCCGTYQEGDLGCKSMLDMATAFSLKLWYNLRANSSLWANFMISKYCGDSHPSTCFYSKGNSLVWHRMLKVKWIIEPKLAWGLGEGNIFFWQDRWINGFSIDDLLSSNTLSSIKVNFFFFGNGWDVDKLSNVIPDYIISLITNISINRCAKDALLCKFTKDGLFSTKQAWHVFRNIKLSSKSFKMMWHKSIPTTVSVFIWRVLKHFVPTDDMLRKKGLFITSKCQCCVNLETIHHVFVSSPIAVKVWNYFGEIFHVNGGGPVCSVFSLLEVWMVRVKGHIRNVIPLLIIWFIWLARNDSRFNNIVMNHLSIISRIKDKIFALYSANLLSFKSFGNNTSSVEFFGITGNGAPVNRFTSWSPPNANCFKLNINSVLVETKWCSGGLIRNSEGVFIVGFAGLSGAADYLESLLLAVLYGLSLCFSLEVYNVVVESNISIDQTVLLGVDGTTCGHALFYIRRKVMVLTNSLECSYNVVKNEINAACRNNLPPGLELRSCLDRREIALERLLVRVRRISCRRRL</sequence>
<dbReference type="STRING" id="906689.A0A2I0WFT9"/>
<evidence type="ECO:0000313" key="4">
    <source>
        <dbReference type="Proteomes" id="UP000233837"/>
    </source>
</evidence>
<dbReference type="Pfam" id="PF13966">
    <property type="entry name" value="zf-RVT"/>
    <property type="match status" value="1"/>
</dbReference>
<dbReference type="PANTHER" id="PTHR33116">
    <property type="entry name" value="REVERSE TRANSCRIPTASE ZINC-BINDING DOMAIN-CONTAINING PROTEIN-RELATED-RELATED"/>
    <property type="match status" value="1"/>
</dbReference>
<protein>
    <submittedName>
        <fullName evidence="3">Ribonuclease H protein</fullName>
    </submittedName>
</protein>
<gene>
    <name evidence="3" type="ORF">MA16_Dca003721</name>
</gene>
<evidence type="ECO:0000313" key="3">
    <source>
        <dbReference type="EMBL" id="PKU74518.1"/>
    </source>
</evidence>
<reference evidence="3 4" key="2">
    <citation type="journal article" date="2017" name="Nature">
        <title>The Apostasia genome and the evolution of orchids.</title>
        <authorList>
            <person name="Zhang G.Q."/>
            <person name="Liu K.W."/>
            <person name="Li Z."/>
            <person name="Lohaus R."/>
            <person name="Hsiao Y.Y."/>
            <person name="Niu S.C."/>
            <person name="Wang J.Y."/>
            <person name="Lin Y.C."/>
            <person name="Xu Q."/>
            <person name="Chen L.J."/>
            <person name="Yoshida K."/>
            <person name="Fujiwara S."/>
            <person name="Wang Z.W."/>
            <person name="Zhang Y.Q."/>
            <person name="Mitsuda N."/>
            <person name="Wang M."/>
            <person name="Liu G.H."/>
            <person name="Pecoraro L."/>
            <person name="Huang H.X."/>
            <person name="Xiao X.J."/>
            <person name="Lin M."/>
            <person name="Wu X.Y."/>
            <person name="Wu W.L."/>
            <person name="Chen Y.Y."/>
            <person name="Chang S.B."/>
            <person name="Sakamoto S."/>
            <person name="Ohme-Takagi M."/>
            <person name="Yagi M."/>
            <person name="Zeng S.J."/>
            <person name="Shen C.Y."/>
            <person name="Yeh C.M."/>
            <person name="Luo Y.B."/>
            <person name="Tsai W.C."/>
            <person name="Van de Peer Y."/>
            <person name="Liu Z.J."/>
        </authorList>
    </citation>
    <scope>NUCLEOTIDE SEQUENCE [LARGE SCALE GENOMIC DNA]</scope>
    <source>
        <tissue evidence="3">The whole plant</tissue>
    </source>
</reference>
<organism evidence="3 4">
    <name type="scientific">Dendrobium catenatum</name>
    <dbReference type="NCBI Taxonomy" id="906689"/>
    <lineage>
        <taxon>Eukaryota</taxon>
        <taxon>Viridiplantae</taxon>
        <taxon>Streptophyta</taxon>
        <taxon>Embryophyta</taxon>
        <taxon>Tracheophyta</taxon>
        <taxon>Spermatophyta</taxon>
        <taxon>Magnoliopsida</taxon>
        <taxon>Liliopsida</taxon>
        <taxon>Asparagales</taxon>
        <taxon>Orchidaceae</taxon>
        <taxon>Epidendroideae</taxon>
        <taxon>Malaxideae</taxon>
        <taxon>Dendrobiinae</taxon>
        <taxon>Dendrobium</taxon>
    </lineage>
</organism>
<evidence type="ECO:0000259" key="1">
    <source>
        <dbReference type="Pfam" id="PF00078"/>
    </source>
</evidence>
<dbReference type="PANTHER" id="PTHR33116:SF80">
    <property type="entry name" value="REVERSE TRANSCRIPTASE ZINC-BINDING DOMAIN-CONTAINING PROTEIN"/>
    <property type="match status" value="1"/>
</dbReference>
<dbReference type="InterPro" id="IPR000477">
    <property type="entry name" value="RT_dom"/>
</dbReference>